<feature type="domain" description="ARMC9 CTLH-like" evidence="10">
    <location>
        <begin position="58"/>
        <end position="188"/>
    </location>
</feature>
<feature type="region of interest" description="Disordered" evidence="8">
    <location>
        <begin position="572"/>
        <end position="591"/>
    </location>
</feature>
<dbReference type="EMBL" id="VZSO01009125">
    <property type="protein sequence ID" value="NWZ32243.1"/>
    <property type="molecule type" value="Genomic_DNA"/>
</dbReference>
<reference evidence="11 12" key="1">
    <citation type="submission" date="2019-09" db="EMBL/GenBank/DDBJ databases">
        <title>Bird 10,000 Genomes (B10K) Project - Family phase.</title>
        <authorList>
            <person name="Zhang G."/>
        </authorList>
    </citation>
    <scope>NUCLEOTIDE SEQUENCE [LARGE SCALE GENOMIC DNA]</scope>
    <source>
        <strain evidence="11">OUT-0051</strain>
        <tissue evidence="11">Kidney</tissue>
    </source>
</reference>
<feature type="non-terminal residue" evidence="11">
    <location>
        <position position="812"/>
    </location>
</feature>
<dbReference type="PANTHER" id="PTHR14881:SF4">
    <property type="entry name" value="LISH DOMAIN-CONTAINING PROTEIN ARMC9"/>
    <property type="match status" value="1"/>
</dbReference>
<dbReference type="InterPro" id="IPR040369">
    <property type="entry name" value="ARMC9"/>
</dbReference>
<evidence type="ECO:0000256" key="1">
    <source>
        <dbReference type="ARBA" id="ARBA00004114"/>
    </source>
</evidence>
<dbReference type="GO" id="GO:0005814">
    <property type="term" value="C:centriole"/>
    <property type="evidence" value="ECO:0007669"/>
    <property type="project" value="UniProtKB-SubCell"/>
</dbReference>
<dbReference type="Pfam" id="PF21050">
    <property type="entry name" value="ARMC9_ARM"/>
    <property type="match status" value="1"/>
</dbReference>
<keyword evidence="4" id="KW-0963">Cytoplasm</keyword>
<dbReference type="GO" id="GO:0060271">
    <property type="term" value="P:cilium assembly"/>
    <property type="evidence" value="ECO:0007669"/>
    <property type="project" value="InterPro"/>
</dbReference>
<gene>
    <name evidence="11" type="primary">Armc9</name>
    <name evidence="11" type="ORF">ASASCU_R11667</name>
</gene>
<keyword evidence="7" id="KW-0966">Cell projection</keyword>
<feature type="non-terminal residue" evidence="11">
    <location>
        <position position="1"/>
    </location>
</feature>
<name>A0A7K7LNB3_9AVES</name>
<dbReference type="InterPro" id="IPR048957">
    <property type="entry name" value="ARMC9_LisH"/>
</dbReference>
<dbReference type="SUPFAM" id="SSF48371">
    <property type="entry name" value="ARM repeat"/>
    <property type="match status" value="1"/>
</dbReference>
<comment type="subcellular location">
    <subcellularLocation>
        <location evidence="2">Cytoplasm</location>
        <location evidence="2">Cytoskeleton</location>
        <location evidence="2">Cilium basal body</location>
    </subcellularLocation>
    <subcellularLocation>
        <location evidence="1">Cytoplasm</location>
        <location evidence="1">Cytoskeleton</location>
        <location evidence="1">Microtubule organizing center</location>
        <location evidence="1">Centrosome</location>
        <location evidence="1">Centriole</location>
    </subcellularLocation>
</comment>
<evidence type="ECO:0000256" key="2">
    <source>
        <dbReference type="ARBA" id="ARBA00004120"/>
    </source>
</evidence>
<feature type="compositionally biased region" description="Low complexity" evidence="8">
    <location>
        <begin position="786"/>
        <end position="805"/>
    </location>
</feature>
<evidence type="ECO:0000256" key="6">
    <source>
        <dbReference type="ARBA" id="ARBA00023212"/>
    </source>
</evidence>
<evidence type="ECO:0000256" key="7">
    <source>
        <dbReference type="ARBA" id="ARBA00023273"/>
    </source>
</evidence>
<feature type="compositionally biased region" description="Acidic residues" evidence="8">
    <location>
        <begin position="577"/>
        <end position="591"/>
    </location>
</feature>
<dbReference type="InterPro" id="IPR016024">
    <property type="entry name" value="ARM-type_fold"/>
</dbReference>
<dbReference type="FunFam" id="1.25.10.10:FF:000124">
    <property type="entry name" value="lisH domain-containing protein ARMC9 isoform X1"/>
    <property type="match status" value="1"/>
</dbReference>
<keyword evidence="6" id="KW-0206">Cytoskeleton</keyword>
<dbReference type="Pfam" id="PF23138">
    <property type="entry name" value="CTLH_Armc9"/>
    <property type="match status" value="1"/>
</dbReference>
<feature type="domain" description="LisH" evidence="9">
    <location>
        <begin position="448"/>
        <end position="567"/>
    </location>
</feature>
<evidence type="ECO:0000256" key="5">
    <source>
        <dbReference type="ARBA" id="ARBA00022794"/>
    </source>
</evidence>
<evidence type="ECO:0000259" key="10">
    <source>
        <dbReference type="Pfam" id="PF23138"/>
    </source>
</evidence>
<sequence length="812" mass="92221">MGDVLAYEAELLGLVREYLDFAEFEETVKVFAKECKIKGKPLPKTAGVSLRDSKALPVQKDLLAAFENGEQKAFFQLWEEHVSSSVRDNEPAAQKLEFYLHIYFATYLLKHSVGKPDKAELEERISHFKAYLETKGAALSQTTEFLPFYALPFVPNPMVHPSFKELFQDSWTLDLRTRLEKFLSLTLKASQTPRLLTLFKENGQCNKEMLQHLHQQLVESEHRTMTYLKRFNKMQADYHNLIGVTAELVDSLEATVNGKMITPEYLQSVCVRLFSNQMRQSVAQSIDFTRPGTVISLLHCRKMQDVPLLPSLDYEKLKKDLITGSDRLKAFLLQALRWRLTTSYPGEQRDTVLQAYINNDLLDCHSNCQRNVLKLLQSKSEVVRQYMARLINAFASLAEGRLYLSQNPLLLRLLEERLKAEDKDSLTWENVLGALQKFSLRRALQSAMIKDGLIFWLVDVLTDTDSLSDYTLEYAVALLMNLCLRSAGKKMCARISNHVLKVLSDLLGHENHEIQPYVNGALYSILAIPSVREEARAMGMEEILRCFIKEGSAEMIRQIEFIIKQLNSEEPLNDSAVSDDEEEEEDEEEDHDIMEADLDKDEILQPQLGELTGEKLLTTEYLGIMTHTPKTKKKLFPSVQQSIDEPLQRPVTPGYHRTAYPILQVFITLHSSFSSRSENDAVSCHDRHEKLQSLPSDCPPVCGGSRSSISDLCISSSCKDIPRPGFSWLQTFCAYVFLCALLTLSMSSHSEFFSAFTSKPKIPRTPEVQSASPRKGKLPTIAPQFSQSGPQQTSRPSSSGSSTRSRQSKWKK</sequence>
<dbReference type="Proteomes" id="UP000525565">
    <property type="component" value="Unassembled WGS sequence"/>
</dbReference>
<dbReference type="InterPro" id="IPR056327">
    <property type="entry name" value="ARMC9_CTLH-like_dom"/>
</dbReference>
<evidence type="ECO:0000256" key="3">
    <source>
        <dbReference type="ARBA" id="ARBA00021146"/>
    </source>
</evidence>
<organism evidence="11 12">
    <name type="scientific">Asarcornis scutulata</name>
    <dbReference type="NCBI Taxonomy" id="75869"/>
    <lineage>
        <taxon>Eukaryota</taxon>
        <taxon>Metazoa</taxon>
        <taxon>Chordata</taxon>
        <taxon>Craniata</taxon>
        <taxon>Vertebrata</taxon>
        <taxon>Euteleostomi</taxon>
        <taxon>Archelosauria</taxon>
        <taxon>Archosauria</taxon>
        <taxon>Dinosauria</taxon>
        <taxon>Saurischia</taxon>
        <taxon>Theropoda</taxon>
        <taxon>Coelurosauria</taxon>
        <taxon>Aves</taxon>
        <taxon>Neognathae</taxon>
        <taxon>Galloanserae</taxon>
        <taxon>Anseriformes</taxon>
        <taxon>Anatidae</taxon>
        <taxon>Anatinae</taxon>
        <taxon>Asarcornis</taxon>
    </lineage>
</organism>
<dbReference type="InterPro" id="IPR011989">
    <property type="entry name" value="ARM-like"/>
</dbReference>
<dbReference type="AlphaFoldDB" id="A0A7K7LNB3"/>
<feature type="region of interest" description="Disordered" evidence="8">
    <location>
        <begin position="763"/>
        <end position="812"/>
    </location>
</feature>
<dbReference type="GO" id="GO:0097542">
    <property type="term" value="C:ciliary tip"/>
    <property type="evidence" value="ECO:0007669"/>
    <property type="project" value="TreeGrafter"/>
</dbReference>
<evidence type="ECO:0000256" key="4">
    <source>
        <dbReference type="ARBA" id="ARBA00022490"/>
    </source>
</evidence>
<comment type="caution">
    <text evidence="11">The sequence shown here is derived from an EMBL/GenBank/DDBJ whole genome shotgun (WGS) entry which is preliminary data.</text>
</comment>
<keyword evidence="5" id="KW-0970">Cilium biogenesis/degradation</keyword>
<dbReference type="InterPro" id="IPR006594">
    <property type="entry name" value="LisH"/>
</dbReference>
<evidence type="ECO:0000256" key="8">
    <source>
        <dbReference type="SAM" id="MobiDB-lite"/>
    </source>
</evidence>
<dbReference type="PANTHER" id="PTHR14881">
    <property type="entry name" value="LISH DOMAIN-CONTAINING PROTEIN ARMC9"/>
    <property type="match status" value="1"/>
</dbReference>
<dbReference type="InterPro" id="IPR048959">
    <property type="entry name" value="ARMC9_ARM_dom"/>
</dbReference>
<dbReference type="Pfam" id="PF21051">
    <property type="entry name" value="ARMC9_LisH"/>
    <property type="match status" value="1"/>
</dbReference>
<evidence type="ECO:0000313" key="11">
    <source>
        <dbReference type="EMBL" id="NWZ32243.1"/>
    </source>
</evidence>
<evidence type="ECO:0000259" key="9">
    <source>
        <dbReference type="Pfam" id="PF21050"/>
    </source>
</evidence>
<keyword evidence="12" id="KW-1185">Reference proteome</keyword>
<dbReference type="SMART" id="SM00667">
    <property type="entry name" value="LisH"/>
    <property type="match status" value="1"/>
</dbReference>
<protein>
    <recommendedName>
        <fullName evidence="3">LisH domain-containing protein ARMC9</fullName>
    </recommendedName>
</protein>
<dbReference type="GO" id="GO:0036064">
    <property type="term" value="C:ciliary basal body"/>
    <property type="evidence" value="ECO:0007669"/>
    <property type="project" value="InterPro"/>
</dbReference>
<dbReference type="Gene3D" id="1.25.10.10">
    <property type="entry name" value="Leucine-rich Repeat Variant"/>
    <property type="match status" value="1"/>
</dbReference>
<proteinExistence type="predicted"/>
<evidence type="ECO:0000313" key="12">
    <source>
        <dbReference type="Proteomes" id="UP000525565"/>
    </source>
</evidence>
<dbReference type="PROSITE" id="PS50896">
    <property type="entry name" value="LISH"/>
    <property type="match status" value="1"/>
</dbReference>
<accession>A0A7K7LNB3</accession>